<feature type="transmembrane region" description="Helical" evidence="5">
    <location>
        <begin position="44"/>
        <end position="68"/>
    </location>
</feature>
<feature type="transmembrane region" description="Helical" evidence="5">
    <location>
        <begin position="6"/>
        <end position="23"/>
    </location>
</feature>
<dbReference type="EMBL" id="JACKSJ010000050">
    <property type="protein sequence ID" value="MCV7169553.1"/>
    <property type="molecule type" value="Genomic_DNA"/>
</dbReference>
<protein>
    <submittedName>
        <fullName evidence="6">Isoprenylcysteine carboxylmethyltransferase family protein</fullName>
    </submittedName>
</protein>
<dbReference type="AlphaFoldDB" id="A0A9X2Y7T3"/>
<evidence type="ECO:0000256" key="4">
    <source>
        <dbReference type="ARBA" id="ARBA00023136"/>
    </source>
</evidence>
<reference evidence="6" key="1">
    <citation type="submission" date="2020-07" db="EMBL/GenBank/DDBJ databases">
        <authorList>
            <person name="Pettersson B.M.F."/>
            <person name="Behra P.R.K."/>
            <person name="Ramesh M."/>
            <person name="Das S."/>
            <person name="Dasgupta S."/>
            <person name="Kirsebom L.A."/>
        </authorList>
    </citation>
    <scope>NUCLEOTIDE SEQUENCE</scope>
    <source>
        <strain evidence="6">DSM 44615</strain>
    </source>
</reference>
<keyword evidence="2 5" id="KW-0812">Transmembrane</keyword>
<dbReference type="GO" id="GO:0012505">
    <property type="term" value="C:endomembrane system"/>
    <property type="evidence" value="ECO:0007669"/>
    <property type="project" value="UniProtKB-SubCell"/>
</dbReference>
<evidence type="ECO:0000256" key="5">
    <source>
        <dbReference type="SAM" id="Phobius"/>
    </source>
</evidence>
<accession>A0A9X2Y7T3</accession>
<evidence type="ECO:0000256" key="2">
    <source>
        <dbReference type="ARBA" id="ARBA00022692"/>
    </source>
</evidence>
<dbReference type="PANTHER" id="PTHR43847">
    <property type="entry name" value="BLL3993 PROTEIN"/>
    <property type="match status" value="1"/>
</dbReference>
<feature type="transmembrane region" description="Helical" evidence="5">
    <location>
        <begin position="132"/>
        <end position="159"/>
    </location>
</feature>
<keyword evidence="4 5" id="KW-0472">Membrane</keyword>
<organism evidence="6 7">
    <name type="scientific">[Mycobacterium] manitobense</name>
    <dbReference type="NCBI Taxonomy" id="190147"/>
    <lineage>
        <taxon>Bacteria</taxon>
        <taxon>Bacillati</taxon>
        <taxon>Actinomycetota</taxon>
        <taxon>Actinomycetes</taxon>
        <taxon>Mycobacteriales</taxon>
        <taxon>Mycobacteriaceae</taxon>
        <taxon>Mycolicibacterium</taxon>
    </lineage>
</organism>
<proteinExistence type="predicted"/>
<reference evidence="6" key="2">
    <citation type="journal article" date="2022" name="BMC Genomics">
        <title>Comparative genome analysis of mycobacteria focusing on tRNA and non-coding RNA.</title>
        <authorList>
            <person name="Behra P.R.K."/>
            <person name="Pettersson B.M.F."/>
            <person name="Ramesh M."/>
            <person name="Das S."/>
            <person name="Dasgupta S."/>
            <person name="Kirsebom L.A."/>
        </authorList>
    </citation>
    <scope>NUCLEOTIDE SEQUENCE</scope>
    <source>
        <strain evidence="6">DSM 44615</strain>
    </source>
</reference>
<dbReference type="Pfam" id="PF04191">
    <property type="entry name" value="PEMT"/>
    <property type="match status" value="1"/>
</dbReference>
<dbReference type="Gene3D" id="1.20.120.1630">
    <property type="match status" value="1"/>
</dbReference>
<evidence type="ECO:0000313" key="7">
    <source>
        <dbReference type="Proteomes" id="UP001140293"/>
    </source>
</evidence>
<dbReference type="InterPro" id="IPR052527">
    <property type="entry name" value="Metal_cation-efflux_comp"/>
</dbReference>
<comment type="subcellular location">
    <subcellularLocation>
        <location evidence="1">Endomembrane system</location>
        <topology evidence="1">Multi-pass membrane protein</topology>
    </subcellularLocation>
</comment>
<evidence type="ECO:0000256" key="3">
    <source>
        <dbReference type="ARBA" id="ARBA00022989"/>
    </source>
</evidence>
<keyword evidence="3 5" id="KW-1133">Transmembrane helix</keyword>
<dbReference type="PANTHER" id="PTHR43847:SF1">
    <property type="entry name" value="BLL3993 PROTEIN"/>
    <property type="match status" value="1"/>
</dbReference>
<dbReference type="RefSeq" id="WP_264011746.1">
    <property type="nucleotide sequence ID" value="NZ_JACKSJ010000050.1"/>
</dbReference>
<comment type="caution">
    <text evidence="6">The sequence shown here is derived from an EMBL/GenBank/DDBJ whole genome shotgun (WGS) entry which is preliminary data.</text>
</comment>
<sequence>MASAALALYAVFIVTGFGWRSYLQWRRTGSTGMRGFHGRPGSTEWLAGVGFAIAVVAGAVAPILQLVGALTPVGALDHPLFGVAGTILAVLGIAATLWAQESMGDSWRIGVDTGEVTQLVDNGVFGWVRNPIFTAMLVFGAGVALMNPNVLALLGFALLSVSIELQVRVVEEPYLLRTHGARYHEYGRRVGRFIPGVGRFGTDSVEDGRRPDVRSPRR</sequence>
<gene>
    <name evidence="6" type="ORF">H7I41_06410</name>
</gene>
<evidence type="ECO:0000256" key="1">
    <source>
        <dbReference type="ARBA" id="ARBA00004127"/>
    </source>
</evidence>
<dbReference type="InterPro" id="IPR007318">
    <property type="entry name" value="Phopholipid_MeTrfase"/>
</dbReference>
<keyword evidence="7" id="KW-1185">Reference proteome</keyword>
<evidence type="ECO:0000313" key="6">
    <source>
        <dbReference type="EMBL" id="MCV7169553.1"/>
    </source>
</evidence>
<name>A0A9X2Y7T3_9MYCO</name>
<dbReference type="Proteomes" id="UP001140293">
    <property type="component" value="Unassembled WGS sequence"/>
</dbReference>
<feature type="transmembrane region" description="Helical" evidence="5">
    <location>
        <begin position="80"/>
        <end position="99"/>
    </location>
</feature>